<evidence type="ECO:0000259" key="8">
    <source>
        <dbReference type="Pfam" id="PF14322"/>
    </source>
</evidence>
<dbReference type="EMBL" id="QRZA01000005">
    <property type="protein sequence ID" value="RGV35045.1"/>
    <property type="molecule type" value="Genomic_DNA"/>
</dbReference>
<evidence type="ECO:0000313" key="9">
    <source>
        <dbReference type="EMBL" id="RGV35045.1"/>
    </source>
</evidence>
<comment type="similarity">
    <text evidence="2">Belongs to the SusD family.</text>
</comment>
<reference evidence="9 10" key="1">
    <citation type="submission" date="2018-08" db="EMBL/GenBank/DDBJ databases">
        <title>A genome reference for cultivated species of the human gut microbiota.</title>
        <authorList>
            <person name="Zou Y."/>
            <person name="Xue W."/>
            <person name="Luo G."/>
        </authorList>
    </citation>
    <scope>NUCLEOTIDE SEQUENCE [LARGE SCALE GENOMIC DNA]</scope>
    <source>
        <strain evidence="9 10">AF14-49</strain>
    </source>
</reference>
<evidence type="ECO:0000313" key="10">
    <source>
        <dbReference type="Proteomes" id="UP000283589"/>
    </source>
</evidence>
<evidence type="ECO:0000259" key="7">
    <source>
        <dbReference type="Pfam" id="PF07980"/>
    </source>
</evidence>
<gene>
    <name evidence="9" type="ORF">DWW18_05580</name>
</gene>
<evidence type="ECO:0000256" key="6">
    <source>
        <dbReference type="SAM" id="SignalP"/>
    </source>
</evidence>
<evidence type="ECO:0000256" key="1">
    <source>
        <dbReference type="ARBA" id="ARBA00004442"/>
    </source>
</evidence>
<dbReference type="Pfam" id="PF14322">
    <property type="entry name" value="SusD-like_3"/>
    <property type="match status" value="1"/>
</dbReference>
<keyword evidence="3 6" id="KW-0732">Signal</keyword>
<keyword evidence="5" id="KW-0998">Cell outer membrane</keyword>
<dbReference type="InterPro" id="IPR011990">
    <property type="entry name" value="TPR-like_helical_dom_sf"/>
</dbReference>
<dbReference type="InterPro" id="IPR033985">
    <property type="entry name" value="SusD-like_N"/>
</dbReference>
<evidence type="ECO:0000256" key="3">
    <source>
        <dbReference type="ARBA" id="ARBA00022729"/>
    </source>
</evidence>
<sequence length="527" mass="59900">MKLKNIFKLLAVAGTLALPTTSCSDWLDVKMSDKIMENTLFSTNNGFMTALNGVYMGMIDVYAEDLSLGVIDVMAQYYNMVNGNHNYKVFANYQFNDDAFKNKSNSIWTKMYALVANINGLLVHCDEENSALREEYYPIVKGEALALRAMIHFDLLRLYGPSYNENTKSTLTIPYQNEAKRDITPLRSAEYVLERVIEDLEEAARLLKDNDPVFTTGVGNAVTSDDGLERADFTYRQLRLNYFAVQTLLARAYLWKGDKATAYRIAKEEVIGKNIVDENKMIFPWTTPAQVEADDKNDLLFSSEVFFAIYNSSRSKVNSSYFVSALQLTSRLTFIGSNPSNSQIPVFYDDPDNDWRASLAWAVYTTTEDSKKDDDDDDDDNDDEKVDANSSLYFLKYADAGREAELDGTETYLYMIPLIRLSEAYLIAAECAATPEEALEYLVAIREHRNCHMPIMATSSDEVRELVTREFAREVIGEGQLFFYYKRLNLTTFLSGSEIGGTYEMLTDNYKWPLPDVEVDKRGSTNN</sequence>
<dbReference type="AlphaFoldDB" id="A0A412X337"/>
<dbReference type="GO" id="GO:0009279">
    <property type="term" value="C:cell outer membrane"/>
    <property type="evidence" value="ECO:0007669"/>
    <property type="project" value="UniProtKB-SubCell"/>
</dbReference>
<keyword evidence="4" id="KW-0472">Membrane</keyword>
<dbReference type="InterPro" id="IPR012944">
    <property type="entry name" value="SusD_RagB_dom"/>
</dbReference>
<organism evidence="9 10">
    <name type="scientific">Butyricimonas virosa</name>
    <dbReference type="NCBI Taxonomy" id="544645"/>
    <lineage>
        <taxon>Bacteria</taxon>
        <taxon>Pseudomonadati</taxon>
        <taxon>Bacteroidota</taxon>
        <taxon>Bacteroidia</taxon>
        <taxon>Bacteroidales</taxon>
        <taxon>Odoribacteraceae</taxon>
        <taxon>Butyricimonas</taxon>
    </lineage>
</organism>
<dbReference type="STRING" id="1121130.GCA_000519105_03511"/>
<feature type="domain" description="RagB/SusD" evidence="7">
    <location>
        <begin position="387"/>
        <end position="488"/>
    </location>
</feature>
<feature type="chain" id="PRO_5019094811" evidence="6">
    <location>
        <begin position="25"/>
        <end position="527"/>
    </location>
</feature>
<accession>A0A412X337</accession>
<comment type="subcellular location">
    <subcellularLocation>
        <location evidence="1">Cell outer membrane</location>
    </subcellularLocation>
</comment>
<proteinExistence type="inferred from homology"/>
<feature type="signal peptide" evidence="6">
    <location>
        <begin position="1"/>
        <end position="24"/>
    </location>
</feature>
<name>A0A412X337_9BACT</name>
<dbReference type="Pfam" id="PF07980">
    <property type="entry name" value="SusD_RagB"/>
    <property type="match status" value="1"/>
</dbReference>
<comment type="caution">
    <text evidence="9">The sequence shown here is derived from an EMBL/GenBank/DDBJ whole genome shotgun (WGS) entry which is preliminary data.</text>
</comment>
<evidence type="ECO:0000256" key="4">
    <source>
        <dbReference type="ARBA" id="ARBA00023136"/>
    </source>
</evidence>
<evidence type="ECO:0000256" key="2">
    <source>
        <dbReference type="ARBA" id="ARBA00006275"/>
    </source>
</evidence>
<dbReference type="Gene3D" id="1.25.40.390">
    <property type="match status" value="1"/>
</dbReference>
<dbReference type="Proteomes" id="UP000283589">
    <property type="component" value="Unassembled WGS sequence"/>
</dbReference>
<dbReference type="SUPFAM" id="SSF48452">
    <property type="entry name" value="TPR-like"/>
    <property type="match status" value="1"/>
</dbReference>
<protein>
    <submittedName>
        <fullName evidence="9">RagB/SusD family nutrient uptake outer membrane protein</fullName>
    </submittedName>
</protein>
<feature type="domain" description="SusD-like N-terminal" evidence="8">
    <location>
        <begin position="25"/>
        <end position="210"/>
    </location>
</feature>
<dbReference type="RefSeq" id="WP_118259270.1">
    <property type="nucleotide sequence ID" value="NZ_CALBWO010000051.1"/>
</dbReference>
<evidence type="ECO:0000256" key="5">
    <source>
        <dbReference type="ARBA" id="ARBA00023237"/>
    </source>
</evidence>